<dbReference type="AlphaFoldDB" id="A0A286GAP1"/>
<keyword evidence="4" id="KW-1185">Reference proteome</keyword>
<organism evidence="3 4">
    <name type="scientific">Spirosoma fluviale</name>
    <dbReference type="NCBI Taxonomy" id="1597977"/>
    <lineage>
        <taxon>Bacteria</taxon>
        <taxon>Pseudomonadati</taxon>
        <taxon>Bacteroidota</taxon>
        <taxon>Cytophagia</taxon>
        <taxon>Cytophagales</taxon>
        <taxon>Cytophagaceae</taxon>
        <taxon>Spirosoma</taxon>
    </lineage>
</organism>
<proteinExistence type="predicted"/>
<dbReference type="Pfam" id="PF00248">
    <property type="entry name" value="Aldo_ket_red"/>
    <property type="match status" value="1"/>
</dbReference>
<evidence type="ECO:0000259" key="2">
    <source>
        <dbReference type="Pfam" id="PF00248"/>
    </source>
</evidence>
<dbReference type="RefSeq" id="WP_097128680.1">
    <property type="nucleotide sequence ID" value="NZ_OCNH01000003.1"/>
</dbReference>
<dbReference type="CDD" id="cd19091">
    <property type="entry name" value="AKR_PsAKR"/>
    <property type="match status" value="1"/>
</dbReference>
<dbReference type="SUPFAM" id="SSF51430">
    <property type="entry name" value="NAD(P)-linked oxidoreductase"/>
    <property type="match status" value="1"/>
</dbReference>
<dbReference type="InterPro" id="IPR036812">
    <property type="entry name" value="NAD(P)_OxRdtase_dom_sf"/>
</dbReference>
<sequence length="358" mass="39634">MKYNQLGSTGVLVSEICLGTMTFGGNGYWKAMGELQQDAVNDIIKTAVDNGINFIDTANVYSFGESERLLGQSIKSLGLSRHELVIATKVRGRMGEGKNQVGLGRLQIMQQLDDSLKRLQLDHVDLYQIHGFDPITPLEETMRGLEDVVRSGKVRYIGCSNLAAWQVMKANGIADKYGWTKFISTQNYYSIAGRDLENEIVPMVQDQHMAILPWSPLAGGFLSGKYTRTNKPEDGSRRLNFDFPPVNQEHAYEIIEVMQSIAEAHREDGSGVSVARIALAWVLAKTGVTSVIIGAKNTDQLLDNIKAVDIRLTTEQLQQLDEVSAKPKPYPQWMIERQGNDRLGASNFSPNQSAVAAK</sequence>
<dbReference type="OrthoDB" id="9773828at2"/>
<feature type="domain" description="NADP-dependent oxidoreductase" evidence="2">
    <location>
        <begin position="15"/>
        <end position="324"/>
    </location>
</feature>
<evidence type="ECO:0000256" key="1">
    <source>
        <dbReference type="ARBA" id="ARBA00023002"/>
    </source>
</evidence>
<dbReference type="FunFam" id="3.20.20.100:FF:000004">
    <property type="entry name" value="Oxidoreductase, aldo/keto reductase"/>
    <property type="match status" value="1"/>
</dbReference>
<evidence type="ECO:0000313" key="3">
    <source>
        <dbReference type="EMBL" id="SOD92593.1"/>
    </source>
</evidence>
<dbReference type="Gene3D" id="3.20.20.100">
    <property type="entry name" value="NADP-dependent oxidoreductase domain"/>
    <property type="match status" value="1"/>
</dbReference>
<dbReference type="Proteomes" id="UP000219452">
    <property type="component" value="Unassembled WGS sequence"/>
</dbReference>
<gene>
    <name evidence="3" type="ORF">SAMN06269250_4058</name>
</gene>
<dbReference type="InterPro" id="IPR050523">
    <property type="entry name" value="AKR_Detox_Biosynth"/>
</dbReference>
<keyword evidence="1" id="KW-0560">Oxidoreductase</keyword>
<dbReference type="EMBL" id="OCNH01000003">
    <property type="protein sequence ID" value="SOD92593.1"/>
    <property type="molecule type" value="Genomic_DNA"/>
</dbReference>
<protein>
    <submittedName>
        <fullName evidence="3">Predicted oxidoreductase</fullName>
    </submittedName>
</protein>
<dbReference type="InterPro" id="IPR023210">
    <property type="entry name" value="NADP_OxRdtase_dom"/>
</dbReference>
<dbReference type="GO" id="GO:0005829">
    <property type="term" value="C:cytosol"/>
    <property type="evidence" value="ECO:0007669"/>
    <property type="project" value="TreeGrafter"/>
</dbReference>
<accession>A0A286GAP1</accession>
<dbReference type="PANTHER" id="PTHR43364:SF4">
    <property type="entry name" value="NAD(P)-LINKED OXIDOREDUCTASE SUPERFAMILY PROTEIN"/>
    <property type="match status" value="1"/>
</dbReference>
<evidence type="ECO:0000313" key="4">
    <source>
        <dbReference type="Proteomes" id="UP000219452"/>
    </source>
</evidence>
<dbReference type="PANTHER" id="PTHR43364">
    <property type="entry name" value="NADH-SPECIFIC METHYLGLYOXAL REDUCTASE-RELATED"/>
    <property type="match status" value="1"/>
</dbReference>
<name>A0A286GAP1_9BACT</name>
<dbReference type="GO" id="GO:0016491">
    <property type="term" value="F:oxidoreductase activity"/>
    <property type="evidence" value="ECO:0007669"/>
    <property type="project" value="UniProtKB-KW"/>
</dbReference>
<reference evidence="4" key="1">
    <citation type="submission" date="2017-09" db="EMBL/GenBank/DDBJ databases">
        <authorList>
            <person name="Varghese N."/>
            <person name="Submissions S."/>
        </authorList>
    </citation>
    <scope>NUCLEOTIDE SEQUENCE [LARGE SCALE GENOMIC DNA]</scope>
    <source>
        <strain evidence="4">DSM 29961</strain>
    </source>
</reference>